<proteinExistence type="predicted"/>
<dbReference type="Proteomes" id="UP000298180">
    <property type="component" value="Unassembled WGS sequence"/>
</dbReference>
<dbReference type="SUPFAM" id="SSF54427">
    <property type="entry name" value="NTF2-like"/>
    <property type="match status" value="1"/>
</dbReference>
<evidence type="ECO:0000313" key="3">
    <source>
        <dbReference type="Proteomes" id="UP000298180"/>
    </source>
</evidence>
<evidence type="ECO:0000313" key="2">
    <source>
        <dbReference type="EMBL" id="TFZ02946.1"/>
    </source>
</evidence>
<dbReference type="Pfam" id="PF13577">
    <property type="entry name" value="SnoaL_4"/>
    <property type="match status" value="1"/>
</dbReference>
<accession>A0A4Z0BUG4</accession>
<dbReference type="Gene3D" id="3.10.450.50">
    <property type="match status" value="1"/>
</dbReference>
<keyword evidence="3" id="KW-1185">Reference proteome</keyword>
<feature type="domain" description="SnoaL-like" evidence="1">
    <location>
        <begin position="20"/>
        <end position="163"/>
    </location>
</feature>
<evidence type="ECO:0000259" key="1">
    <source>
        <dbReference type="Pfam" id="PF13577"/>
    </source>
</evidence>
<protein>
    <submittedName>
        <fullName evidence="2">Nuclear transport factor 2 family protein</fullName>
    </submittedName>
</protein>
<name>A0A4Z0BUG4_9BURK</name>
<dbReference type="OrthoDB" id="1492465at2"/>
<reference evidence="2 3" key="1">
    <citation type="submission" date="2019-03" db="EMBL/GenBank/DDBJ databases">
        <title>Ramlibacter henchirensis DSM 14656, whole genome shotgun sequence.</title>
        <authorList>
            <person name="Zhang X."/>
            <person name="Feng G."/>
            <person name="Zhu H."/>
        </authorList>
    </citation>
    <scope>NUCLEOTIDE SEQUENCE [LARGE SCALE GENOMIC DNA]</scope>
    <source>
        <strain evidence="2 3">DSM 14656</strain>
    </source>
</reference>
<gene>
    <name evidence="2" type="ORF">EZ313_17100</name>
</gene>
<dbReference type="EMBL" id="SMLM01000002">
    <property type="protein sequence ID" value="TFZ02946.1"/>
    <property type="molecule type" value="Genomic_DNA"/>
</dbReference>
<dbReference type="AlphaFoldDB" id="A0A4Z0BUG4"/>
<dbReference type="InterPro" id="IPR037401">
    <property type="entry name" value="SnoaL-like"/>
</dbReference>
<comment type="caution">
    <text evidence="2">The sequence shown here is derived from an EMBL/GenBank/DDBJ whole genome shotgun (WGS) entry which is preliminary data.</text>
</comment>
<sequence>MMTTAAASAGPSSSSVLEAFADELAIRNVLLRWCRAVDRLDCAGMRAVFHPDAVDRHGPFEGTVDELIAWISERHRSVAFSSHSISNIVVDFNGRDFNGSNLAVSESYVRTIQSYPADAGSSLAQLTGQPVSGSSAGFDMFSSARYVDRFERRDGPWLIARRTVVHDWKRVVPIPQDAPRPKPQWAIGRRDSRDPLFEELREIGLLP</sequence>
<organism evidence="2 3">
    <name type="scientific">Ramlibacter henchirensis</name>
    <dbReference type="NCBI Taxonomy" id="204072"/>
    <lineage>
        <taxon>Bacteria</taxon>
        <taxon>Pseudomonadati</taxon>
        <taxon>Pseudomonadota</taxon>
        <taxon>Betaproteobacteria</taxon>
        <taxon>Burkholderiales</taxon>
        <taxon>Comamonadaceae</taxon>
        <taxon>Ramlibacter</taxon>
    </lineage>
</organism>
<dbReference type="InterPro" id="IPR032710">
    <property type="entry name" value="NTF2-like_dom_sf"/>
</dbReference>